<keyword evidence="2" id="KW-1185">Reference proteome</keyword>
<organism evidence="1 2">
    <name type="scientific">Methanogenium organophilum</name>
    <dbReference type="NCBI Taxonomy" id="2199"/>
    <lineage>
        <taxon>Archaea</taxon>
        <taxon>Methanobacteriati</taxon>
        <taxon>Methanobacteriota</taxon>
        <taxon>Stenosarchaea group</taxon>
        <taxon>Methanomicrobia</taxon>
        <taxon>Methanomicrobiales</taxon>
        <taxon>Methanomicrobiaceae</taxon>
        <taxon>Methanogenium</taxon>
    </lineage>
</organism>
<protein>
    <submittedName>
        <fullName evidence="1">Uncharacterized protein</fullName>
    </submittedName>
</protein>
<sequence>MIKKTQNIDPFVNSYDFYQNNLNETESTPPGGMQTRRKWYQKIVINTDSAADRHINIRANAIMFHMTYI</sequence>
<dbReference type="EMBL" id="CP113361">
    <property type="protein sequence ID" value="WAI02367.1"/>
    <property type="molecule type" value="Genomic_DNA"/>
</dbReference>
<name>A0A9X9T9S1_METOG</name>
<evidence type="ECO:0000313" key="1">
    <source>
        <dbReference type="EMBL" id="WAI02367.1"/>
    </source>
</evidence>
<reference evidence="1" key="1">
    <citation type="submission" date="2022-11" db="EMBL/GenBank/DDBJ databases">
        <title>Complete genome sequence of Methanogenium organophilum DSM 3596.</title>
        <authorList>
            <person name="Chen S.-C."/>
            <person name="Lai S.-J."/>
            <person name="You Y.-T."/>
        </authorList>
    </citation>
    <scope>NUCLEOTIDE SEQUENCE</scope>
    <source>
        <strain evidence="1">DSM 3596</strain>
    </source>
</reference>
<dbReference type="RefSeq" id="WP_268187645.1">
    <property type="nucleotide sequence ID" value="NZ_CP113361.1"/>
</dbReference>
<dbReference type="GeneID" id="76834577"/>
<accession>A0A9X9T9S1</accession>
<proteinExistence type="predicted"/>
<dbReference type="Proteomes" id="UP001163096">
    <property type="component" value="Chromosome"/>
</dbReference>
<evidence type="ECO:0000313" key="2">
    <source>
        <dbReference type="Proteomes" id="UP001163096"/>
    </source>
</evidence>
<dbReference type="AlphaFoldDB" id="A0A9X9T9S1"/>
<gene>
    <name evidence="1" type="ORF">OU421_05705</name>
</gene>
<dbReference type="KEGG" id="mou:OU421_05705"/>